<gene>
    <name evidence="2" type="ORF">K458DRAFT_425341</name>
</gene>
<dbReference type="AlphaFoldDB" id="A0A6G1IBN7"/>
<evidence type="ECO:0000313" key="3">
    <source>
        <dbReference type="Proteomes" id="UP000799291"/>
    </source>
</evidence>
<proteinExistence type="predicted"/>
<evidence type="ECO:0000313" key="2">
    <source>
        <dbReference type="EMBL" id="KAF2675632.1"/>
    </source>
</evidence>
<feature type="region of interest" description="Disordered" evidence="1">
    <location>
        <begin position="1"/>
        <end position="23"/>
    </location>
</feature>
<dbReference type="EMBL" id="MU005659">
    <property type="protein sequence ID" value="KAF2675632.1"/>
    <property type="molecule type" value="Genomic_DNA"/>
</dbReference>
<name>A0A6G1IBN7_9PLEO</name>
<accession>A0A6G1IBN7</accession>
<protein>
    <submittedName>
        <fullName evidence="2">Uncharacterized protein</fullName>
    </submittedName>
</protein>
<dbReference type="Proteomes" id="UP000799291">
    <property type="component" value="Unassembled WGS sequence"/>
</dbReference>
<reference evidence="2" key="1">
    <citation type="journal article" date="2020" name="Stud. Mycol.">
        <title>101 Dothideomycetes genomes: a test case for predicting lifestyles and emergence of pathogens.</title>
        <authorList>
            <person name="Haridas S."/>
            <person name="Albert R."/>
            <person name="Binder M."/>
            <person name="Bloem J."/>
            <person name="Labutti K."/>
            <person name="Salamov A."/>
            <person name="Andreopoulos B."/>
            <person name="Baker S."/>
            <person name="Barry K."/>
            <person name="Bills G."/>
            <person name="Bluhm B."/>
            <person name="Cannon C."/>
            <person name="Castanera R."/>
            <person name="Culley D."/>
            <person name="Daum C."/>
            <person name="Ezra D."/>
            <person name="Gonzalez J."/>
            <person name="Henrissat B."/>
            <person name="Kuo A."/>
            <person name="Liang C."/>
            <person name="Lipzen A."/>
            <person name="Lutzoni F."/>
            <person name="Magnuson J."/>
            <person name="Mondo S."/>
            <person name="Nolan M."/>
            <person name="Ohm R."/>
            <person name="Pangilinan J."/>
            <person name="Park H.-J."/>
            <person name="Ramirez L."/>
            <person name="Alfaro M."/>
            <person name="Sun H."/>
            <person name="Tritt A."/>
            <person name="Yoshinaga Y."/>
            <person name="Zwiers L.-H."/>
            <person name="Turgeon B."/>
            <person name="Goodwin S."/>
            <person name="Spatafora J."/>
            <person name="Crous P."/>
            <person name="Grigoriev I."/>
        </authorList>
    </citation>
    <scope>NUCLEOTIDE SEQUENCE</scope>
    <source>
        <strain evidence="2">CBS 122367</strain>
    </source>
</reference>
<sequence>MDDAAWSNHLKRSYPPGSAGTLRPVRPGIAVRTGMRGCEVQEAGKVLFTGQPS</sequence>
<evidence type="ECO:0000256" key="1">
    <source>
        <dbReference type="SAM" id="MobiDB-lite"/>
    </source>
</evidence>
<organism evidence="2 3">
    <name type="scientific">Lentithecium fluviatile CBS 122367</name>
    <dbReference type="NCBI Taxonomy" id="1168545"/>
    <lineage>
        <taxon>Eukaryota</taxon>
        <taxon>Fungi</taxon>
        <taxon>Dikarya</taxon>
        <taxon>Ascomycota</taxon>
        <taxon>Pezizomycotina</taxon>
        <taxon>Dothideomycetes</taxon>
        <taxon>Pleosporomycetidae</taxon>
        <taxon>Pleosporales</taxon>
        <taxon>Massarineae</taxon>
        <taxon>Lentitheciaceae</taxon>
        <taxon>Lentithecium</taxon>
    </lineage>
</organism>
<keyword evidence="3" id="KW-1185">Reference proteome</keyword>